<keyword evidence="2" id="KW-1185">Reference proteome</keyword>
<reference evidence="1" key="3">
    <citation type="submission" date="2023-05" db="EMBL/GenBank/DDBJ databases">
        <authorList>
            <person name="Smith C.H."/>
        </authorList>
    </citation>
    <scope>NUCLEOTIDE SEQUENCE</scope>
    <source>
        <strain evidence="1">CHS0354</strain>
        <tissue evidence="1">Mantle</tissue>
    </source>
</reference>
<protein>
    <submittedName>
        <fullName evidence="1">Uncharacterized protein</fullName>
    </submittedName>
</protein>
<dbReference type="Proteomes" id="UP001195483">
    <property type="component" value="Unassembled WGS sequence"/>
</dbReference>
<organism evidence="1 2">
    <name type="scientific">Potamilus streckersoni</name>
    <dbReference type="NCBI Taxonomy" id="2493646"/>
    <lineage>
        <taxon>Eukaryota</taxon>
        <taxon>Metazoa</taxon>
        <taxon>Spiralia</taxon>
        <taxon>Lophotrochozoa</taxon>
        <taxon>Mollusca</taxon>
        <taxon>Bivalvia</taxon>
        <taxon>Autobranchia</taxon>
        <taxon>Heteroconchia</taxon>
        <taxon>Palaeoheterodonta</taxon>
        <taxon>Unionida</taxon>
        <taxon>Unionoidea</taxon>
        <taxon>Unionidae</taxon>
        <taxon>Ambleminae</taxon>
        <taxon>Lampsilini</taxon>
        <taxon>Potamilus</taxon>
    </lineage>
</organism>
<comment type="caution">
    <text evidence="1">The sequence shown here is derived from an EMBL/GenBank/DDBJ whole genome shotgun (WGS) entry which is preliminary data.</text>
</comment>
<gene>
    <name evidence="1" type="ORF">CHS0354_002837</name>
</gene>
<evidence type="ECO:0000313" key="2">
    <source>
        <dbReference type="Proteomes" id="UP001195483"/>
    </source>
</evidence>
<accession>A0AAE0RMK7</accession>
<sequence>MTWKTPPTQLQKIHYSPGIVIIVSVPLYHNPVGWIFREGLLEVKDLLDMLLALEKATTVARV</sequence>
<dbReference type="AlphaFoldDB" id="A0AAE0RMK7"/>
<evidence type="ECO:0000313" key="1">
    <source>
        <dbReference type="EMBL" id="KAK3576234.1"/>
    </source>
</evidence>
<proteinExistence type="predicted"/>
<name>A0AAE0RMK7_9BIVA</name>
<reference evidence="1" key="1">
    <citation type="journal article" date="2021" name="Genome Biol. Evol.">
        <title>A High-Quality Reference Genome for a Parasitic Bivalve with Doubly Uniparental Inheritance (Bivalvia: Unionida).</title>
        <authorList>
            <person name="Smith C.H."/>
        </authorList>
    </citation>
    <scope>NUCLEOTIDE SEQUENCE</scope>
    <source>
        <strain evidence="1">CHS0354</strain>
    </source>
</reference>
<reference evidence="1" key="2">
    <citation type="journal article" date="2021" name="Genome Biol. Evol.">
        <title>Developing a high-quality reference genome for a parasitic bivalve with doubly uniparental inheritance (Bivalvia: Unionida).</title>
        <authorList>
            <person name="Smith C.H."/>
        </authorList>
    </citation>
    <scope>NUCLEOTIDE SEQUENCE</scope>
    <source>
        <strain evidence="1">CHS0354</strain>
        <tissue evidence="1">Mantle</tissue>
    </source>
</reference>
<dbReference type="EMBL" id="JAEAOA010000226">
    <property type="protein sequence ID" value="KAK3576234.1"/>
    <property type="molecule type" value="Genomic_DNA"/>
</dbReference>